<dbReference type="GO" id="GO:0016740">
    <property type="term" value="F:transferase activity"/>
    <property type="evidence" value="ECO:0007669"/>
    <property type="project" value="UniProtKB-KW"/>
</dbReference>
<dbReference type="InterPro" id="IPR050194">
    <property type="entry name" value="Glycosyltransferase_grp1"/>
</dbReference>
<name>A0ABM9SFT9_9HYPH</name>
<keyword evidence="2" id="KW-0808">Transferase</keyword>
<dbReference type="PANTHER" id="PTHR45947:SF3">
    <property type="entry name" value="SULFOQUINOVOSYL TRANSFERASE SQD2"/>
    <property type="match status" value="1"/>
</dbReference>
<dbReference type="Pfam" id="PF00534">
    <property type="entry name" value="Glycos_transf_1"/>
    <property type="match status" value="1"/>
</dbReference>
<evidence type="ECO:0000313" key="2">
    <source>
        <dbReference type="EMBL" id="CAH2405814.1"/>
    </source>
</evidence>
<organism evidence="2 3">
    <name type="scientific">Mesorhizobium escarrei</name>
    <dbReference type="NCBI Taxonomy" id="666018"/>
    <lineage>
        <taxon>Bacteria</taxon>
        <taxon>Pseudomonadati</taxon>
        <taxon>Pseudomonadota</taxon>
        <taxon>Alphaproteobacteria</taxon>
        <taxon>Hyphomicrobiales</taxon>
        <taxon>Phyllobacteriaceae</taxon>
        <taxon>Mesorhizobium</taxon>
    </lineage>
</organism>
<dbReference type="CDD" id="cd03801">
    <property type="entry name" value="GT4_PimA-like"/>
    <property type="match status" value="1"/>
</dbReference>
<dbReference type="Gene3D" id="3.40.50.2000">
    <property type="entry name" value="Glycogen Phosphorylase B"/>
    <property type="match status" value="2"/>
</dbReference>
<dbReference type="EMBL" id="CAKXZT010000146">
    <property type="protein sequence ID" value="CAH2405814.1"/>
    <property type="molecule type" value="Genomic_DNA"/>
</dbReference>
<gene>
    <name evidence="2" type="ORF">MES5069_50014</name>
</gene>
<protein>
    <submittedName>
        <fullName evidence="2">Glycosyl transferase group 1</fullName>
    </submittedName>
</protein>
<evidence type="ECO:0000259" key="1">
    <source>
        <dbReference type="Pfam" id="PF00534"/>
    </source>
</evidence>
<dbReference type="Proteomes" id="UP001153050">
    <property type="component" value="Unassembled WGS sequence"/>
</dbReference>
<sequence>MRLAIFVDQVFWREGDTLSTDEPYILSPASFIESVDEIIFIGREARQAGRAPYLLDHPAIRLCPLPYYPNLYQLWRLSPRTFLEIRRRISEQARSWDAILIGGPNPIGQMIAKQCIALGVPVSLVVRQNLLQQMGTHRGLKRLAAMAAAKALDWHFKRRARNRTVFAVGRDLAREYRRFSNHVHEHMPCLMRDAQLRTFSEMHSGPNPRRLICVGRLAPEKGHHVLLEALAQLKQRGVSCHLDIVGTGPLEPELKARSTALDLRDSVTFRGFVPYGPALFELYRQAGALVLPSFTEGFPQVINESLCIGLPTIATAVGGIPLFLRDNETAMLVPPGNVTALAAAIEQVVCRPELRERLRSNGRTLMVDNTLEANRERMIWSSSC</sequence>
<feature type="domain" description="Glycosyl transferase family 1" evidence="1">
    <location>
        <begin position="207"/>
        <end position="363"/>
    </location>
</feature>
<proteinExistence type="predicted"/>
<comment type="caution">
    <text evidence="2">The sequence shown here is derived from an EMBL/GenBank/DDBJ whole genome shotgun (WGS) entry which is preliminary data.</text>
</comment>
<accession>A0ABM9SFT9</accession>
<keyword evidence="3" id="KW-1185">Reference proteome</keyword>
<evidence type="ECO:0000313" key="3">
    <source>
        <dbReference type="Proteomes" id="UP001153050"/>
    </source>
</evidence>
<dbReference type="SUPFAM" id="SSF53756">
    <property type="entry name" value="UDP-Glycosyltransferase/glycogen phosphorylase"/>
    <property type="match status" value="1"/>
</dbReference>
<dbReference type="PANTHER" id="PTHR45947">
    <property type="entry name" value="SULFOQUINOVOSYL TRANSFERASE SQD2"/>
    <property type="match status" value="1"/>
</dbReference>
<dbReference type="InterPro" id="IPR001296">
    <property type="entry name" value="Glyco_trans_1"/>
</dbReference>
<reference evidence="2 3" key="1">
    <citation type="submission" date="2022-03" db="EMBL/GenBank/DDBJ databases">
        <authorList>
            <person name="Brunel B."/>
        </authorList>
    </citation>
    <scope>NUCLEOTIDE SEQUENCE [LARGE SCALE GENOMIC DNA]</scope>
    <source>
        <strain evidence="2">STM5069sample</strain>
    </source>
</reference>